<dbReference type="InterPro" id="IPR021265">
    <property type="entry name" value="DUF2842"/>
</dbReference>
<organism evidence="2 3">
    <name type="scientific">Iodidimonas nitroreducens</name>
    <dbReference type="NCBI Taxonomy" id="1236968"/>
    <lineage>
        <taxon>Bacteria</taxon>
        <taxon>Pseudomonadati</taxon>
        <taxon>Pseudomonadota</taxon>
        <taxon>Alphaproteobacteria</taxon>
        <taxon>Iodidimonadales</taxon>
        <taxon>Iodidimonadaceae</taxon>
        <taxon>Iodidimonas</taxon>
    </lineage>
</organism>
<dbReference type="AlphaFoldDB" id="A0A5A7NCR7"/>
<keyword evidence="1" id="KW-0812">Transmembrane</keyword>
<gene>
    <name evidence="2" type="ORF">JCM17846_32060</name>
</gene>
<feature type="transmembrane region" description="Helical" evidence="1">
    <location>
        <begin position="12"/>
        <end position="33"/>
    </location>
</feature>
<dbReference type="RefSeq" id="WP_042086580.1">
    <property type="nucleotide sequence ID" value="NZ_BKCN01000028.1"/>
</dbReference>
<name>A0A5A7NCR7_9PROT</name>
<dbReference type="Pfam" id="PF11003">
    <property type="entry name" value="DUF2842"/>
    <property type="match status" value="1"/>
</dbReference>
<keyword evidence="1" id="KW-1133">Transmembrane helix</keyword>
<proteinExistence type="predicted"/>
<accession>A0A5A7NCR7</accession>
<evidence type="ECO:0008006" key="4">
    <source>
        <dbReference type="Google" id="ProtNLM"/>
    </source>
</evidence>
<evidence type="ECO:0000256" key="1">
    <source>
        <dbReference type="SAM" id="Phobius"/>
    </source>
</evidence>
<feature type="transmembrane region" description="Helical" evidence="1">
    <location>
        <begin position="45"/>
        <end position="62"/>
    </location>
</feature>
<sequence length="76" mass="8497">MALERASYRSLVGILGLVLGLVIYALGVIQIGVHLSLASLWLQTPFYVFAGLLWLWPARWLLRWIGKGRSSSEKKG</sequence>
<dbReference type="Proteomes" id="UP000324996">
    <property type="component" value="Unassembled WGS sequence"/>
</dbReference>
<dbReference type="EMBL" id="BKCN01000028">
    <property type="protein sequence ID" value="GER05524.1"/>
    <property type="molecule type" value="Genomic_DNA"/>
</dbReference>
<reference evidence="2 3" key="1">
    <citation type="submission" date="2019-09" db="EMBL/GenBank/DDBJ databases">
        <title>NBRP : Genome information of microbial organism related human and environment.</title>
        <authorList>
            <person name="Hattori M."/>
            <person name="Oshima K."/>
            <person name="Inaba H."/>
            <person name="Suda W."/>
            <person name="Sakamoto M."/>
            <person name="Iino T."/>
            <person name="Kitahara M."/>
            <person name="Oshida Y."/>
            <person name="Iida T."/>
            <person name="Kudo T."/>
            <person name="Itoh T."/>
            <person name="Ohkuma M."/>
        </authorList>
    </citation>
    <scope>NUCLEOTIDE SEQUENCE [LARGE SCALE GENOMIC DNA]</scope>
    <source>
        <strain evidence="2 3">Q-1</strain>
    </source>
</reference>
<evidence type="ECO:0000313" key="3">
    <source>
        <dbReference type="Proteomes" id="UP000324996"/>
    </source>
</evidence>
<evidence type="ECO:0000313" key="2">
    <source>
        <dbReference type="EMBL" id="GER05524.1"/>
    </source>
</evidence>
<keyword evidence="3" id="KW-1185">Reference proteome</keyword>
<protein>
    <recommendedName>
        <fullName evidence="4">DUF2842 domain-containing protein</fullName>
    </recommendedName>
</protein>
<comment type="caution">
    <text evidence="2">The sequence shown here is derived from an EMBL/GenBank/DDBJ whole genome shotgun (WGS) entry which is preliminary data.</text>
</comment>
<keyword evidence="1" id="KW-0472">Membrane</keyword>